<dbReference type="OrthoDB" id="5072249at2"/>
<organism evidence="2 3">
    <name type="scientific">Microbacterium oleivorans</name>
    <dbReference type="NCBI Taxonomy" id="273677"/>
    <lineage>
        <taxon>Bacteria</taxon>
        <taxon>Bacillati</taxon>
        <taxon>Actinomycetota</taxon>
        <taxon>Actinomycetes</taxon>
        <taxon>Micrococcales</taxon>
        <taxon>Microbacteriaceae</taxon>
        <taxon>Microbacterium</taxon>
    </lineage>
</organism>
<gene>
    <name evidence="2" type="ORF">BW34_01969</name>
</gene>
<dbReference type="Gene3D" id="1.20.120.680">
    <property type="entry name" value="Formiminotetrahydrofolate cyclodeaminase monomer, up-and-down helical bundle"/>
    <property type="match status" value="1"/>
</dbReference>
<name>A0A031FQB3_9MICO</name>
<dbReference type="AlphaFoldDB" id="A0A031FQB3"/>
<dbReference type="GO" id="GO:0016787">
    <property type="term" value="F:hydrolase activity"/>
    <property type="evidence" value="ECO:0007669"/>
    <property type="project" value="UniProtKB-KW"/>
</dbReference>
<keyword evidence="3" id="KW-1185">Reference proteome</keyword>
<dbReference type="PATRIC" id="fig|273677.3.peg.1951"/>
<accession>A0A031FQB3</accession>
<evidence type="ECO:0000313" key="3">
    <source>
        <dbReference type="Proteomes" id="UP000024001"/>
    </source>
</evidence>
<dbReference type="SUPFAM" id="SSF101262">
    <property type="entry name" value="Methenyltetrahydrofolate cyclohydrolase-like"/>
    <property type="match status" value="1"/>
</dbReference>
<evidence type="ECO:0000313" key="2">
    <source>
        <dbReference type="EMBL" id="EZP26768.1"/>
    </source>
</evidence>
<dbReference type="InterPro" id="IPR007044">
    <property type="entry name" value="Cyclodeamin/CycHdrlase"/>
</dbReference>
<feature type="domain" description="Cyclodeaminase/cyclohydrolase" evidence="1">
    <location>
        <begin position="13"/>
        <end position="167"/>
    </location>
</feature>
<dbReference type="RefSeq" id="WP_020096907.1">
    <property type="nucleotide sequence ID" value="NZ_JFYO01000006.1"/>
</dbReference>
<dbReference type="Pfam" id="PF04961">
    <property type="entry name" value="FTCD_C"/>
    <property type="match status" value="1"/>
</dbReference>
<evidence type="ECO:0000259" key="1">
    <source>
        <dbReference type="Pfam" id="PF04961"/>
    </source>
</evidence>
<proteinExistence type="predicted"/>
<sequence>MASDDIDPAETPVAEWVDRLAQAKGAPGGGAACGVMTGIAAGLLGMVAAYTDDDPEARQAEQRLSRTRRLALDAAEEDGVRSAAFGAALAMDQGPDRERAVRDATVVAVASALDVGRVAASLLEEVRLLADIGNPHVEADLRVAVEALRAALEGTNHTARANLDLLARHRTADDHLDPKVAAFERDLVDLAAKRAECTRIAAGWSSE</sequence>
<dbReference type="EMBL" id="JFYO01000006">
    <property type="protein sequence ID" value="EZP26768.1"/>
    <property type="molecule type" value="Genomic_DNA"/>
</dbReference>
<dbReference type="Proteomes" id="UP000024001">
    <property type="component" value="Unassembled WGS sequence"/>
</dbReference>
<dbReference type="InterPro" id="IPR036178">
    <property type="entry name" value="Formintransfe-cycloase-like_sf"/>
</dbReference>
<comment type="caution">
    <text evidence="2">The sequence shown here is derived from an EMBL/GenBank/DDBJ whole genome shotgun (WGS) entry which is preliminary data.</text>
</comment>
<keyword evidence="2" id="KW-0378">Hydrolase</keyword>
<dbReference type="eggNOG" id="COG3404">
    <property type="taxonomic scope" value="Bacteria"/>
</dbReference>
<protein>
    <submittedName>
        <fullName evidence="2">Methenyl tetrahydrofolate cyclohydrolase</fullName>
    </submittedName>
</protein>
<reference evidence="2 3" key="1">
    <citation type="submission" date="2014-03" db="EMBL/GenBank/DDBJ databases">
        <title>Draft Genome Sequences of 13 Willow Endophytes.</title>
        <authorList>
            <person name="Gan H.Y."/>
            <person name="Gan H.M."/>
            <person name="Savka M.A."/>
            <person name="Hudson A.O."/>
        </authorList>
    </citation>
    <scope>NUCLEOTIDE SEQUENCE [LARGE SCALE GENOMIC DNA]</scope>
    <source>
        <strain evidence="2 3">RIT293</strain>
    </source>
</reference>